<reference evidence="3" key="1">
    <citation type="submission" date="2023-02" db="EMBL/GenBank/DDBJ databases">
        <title>Nocardiopsis ansamitocini NBRC 112285.</title>
        <authorList>
            <person name="Ichikawa N."/>
            <person name="Sato H."/>
            <person name="Tonouchi N."/>
        </authorList>
    </citation>
    <scope>NUCLEOTIDE SEQUENCE</scope>
    <source>
        <strain evidence="3">NBRC 112285</strain>
    </source>
</reference>
<dbReference type="PANTHER" id="PTHR33744:SF17">
    <property type="entry name" value="CONSERVED PROTEIN"/>
    <property type="match status" value="1"/>
</dbReference>
<protein>
    <submittedName>
        <fullName evidence="3">DNA-binding protein</fullName>
    </submittedName>
</protein>
<dbReference type="PANTHER" id="PTHR33744">
    <property type="entry name" value="CARBOHYDRATE DIACID REGULATOR"/>
    <property type="match status" value="1"/>
</dbReference>
<proteinExistence type="predicted"/>
<dbReference type="InterPro" id="IPR025736">
    <property type="entry name" value="PucR_C-HTH_dom"/>
</dbReference>
<dbReference type="InterPro" id="IPR051448">
    <property type="entry name" value="CdaR-like_regulators"/>
</dbReference>
<gene>
    <name evidence="3" type="ORF">Nans01_31090</name>
</gene>
<sequence length="541" mass="57408">MSIDDNKRGCLRTGQDTRADGTGAGRVTNIDRLVNILGGYGVQLFGPDSVRGTPLRSVAMNDPAGGETVFGDLFLAVGVASVARAVRLAARARSAVVVLRGDTEPDAAARARAERAGVAVVLVDTSLSWSQLAGIVYGVVQEARETEAGRGPSDLFALADTIAAAVGGPVTIEDQMSRVAAYSGEGYTPDPARLATILGRRAPEEVRELFERIGVFTHLSTSDEPLFVAPSAEHGLEGRMVAAVRVGRELLGSLWVTCDRPLSDQRAAVLANGARTVATHLLRARVSADLERQVESELVIQSIEGHGDPAAVIGRLGLPPNRFRVIAVQAHTPHERHAAILRVFEYATTGFGWSRPGRSTLFGNTVYTVLPCETDCTPVHAWLRDTLRGLGRDIIVTVGVGGPAAAAQLPASRREADESLALHASRPDASEPVVYDESWSAIVLHRLRAAVEAGRTPEQTPVSVLAAHDAAHATGYLATLRAWLDAQGDLSEAAESLGVHPNTVRYRMRKMAEVTDLRLDDPAARLTASVLLAAYPEPGSA</sequence>
<dbReference type="Pfam" id="PF13556">
    <property type="entry name" value="HTH_30"/>
    <property type="match status" value="1"/>
</dbReference>
<feature type="domain" description="PucR C-terminal helix-turn-helix" evidence="2">
    <location>
        <begin position="476"/>
        <end position="533"/>
    </location>
</feature>
<dbReference type="GO" id="GO:0003677">
    <property type="term" value="F:DNA binding"/>
    <property type="evidence" value="ECO:0007669"/>
    <property type="project" value="UniProtKB-KW"/>
</dbReference>
<name>A0A9W6P860_9ACTN</name>
<comment type="caution">
    <text evidence="3">The sequence shown here is derived from an EMBL/GenBank/DDBJ whole genome shotgun (WGS) entry which is preliminary data.</text>
</comment>
<keyword evidence="4" id="KW-1185">Reference proteome</keyword>
<organism evidence="3 4">
    <name type="scientific">Nocardiopsis ansamitocini</name>
    <dbReference type="NCBI Taxonomy" id="1670832"/>
    <lineage>
        <taxon>Bacteria</taxon>
        <taxon>Bacillati</taxon>
        <taxon>Actinomycetota</taxon>
        <taxon>Actinomycetes</taxon>
        <taxon>Streptosporangiales</taxon>
        <taxon>Nocardiopsidaceae</taxon>
        <taxon>Nocardiopsis</taxon>
    </lineage>
</organism>
<feature type="region of interest" description="Disordered" evidence="1">
    <location>
        <begin position="1"/>
        <end position="23"/>
    </location>
</feature>
<evidence type="ECO:0000313" key="4">
    <source>
        <dbReference type="Proteomes" id="UP001165092"/>
    </source>
</evidence>
<evidence type="ECO:0000259" key="2">
    <source>
        <dbReference type="Pfam" id="PF13556"/>
    </source>
</evidence>
<dbReference type="InterPro" id="IPR042070">
    <property type="entry name" value="PucR_C-HTH_sf"/>
</dbReference>
<keyword evidence="3" id="KW-0238">DNA-binding</keyword>
<evidence type="ECO:0000256" key="1">
    <source>
        <dbReference type="SAM" id="MobiDB-lite"/>
    </source>
</evidence>
<evidence type="ECO:0000313" key="3">
    <source>
        <dbReference type="EMBL" id="GLU48758.1"/>
    </source>
</evidence>
<dbReference type="Proteomes" id="UP001165092">
    <property type="component" value="Unassembled WGS sequence"/>
</dbReference>
<accession>A0A9W6P860</accession>
<dbReference type="AlphaFoldDB" id="A0A9W6P860"/>
<dbReference type="EMBL" id="BSQG01000005">
    <property type="protein sequence ID" value="GLU48758.1"/>
    <property type="molecule type" value="Genomic_DNA"/>
</dbReference>
<dbReference type="Gene3D" id="1.10.10.2840">
    <property type="entry name" value="PucR C-terminal helix-turn-helix domain"/>
    <property type="match status" value="1"/>
</dbReference>